<keyword evidence="3" id="KW-1185">Reference proteome</keyword>
<feature type="region of interest" description="Disordered" evidence="1">
    <location>
        <begin position="16"/>
        <end position="181"/>
    </location>
</feature>
<reference evidence="2 4" key="1">
    <citation type="submission" date="2020-01" db="EMBL/GenBank/DDBJ databases">
        <authorList>
            <consortium name="DOE Joint Genome Institute"/>
            <person name="Haridas S."/>
            <person name="Albert R."/>
            <person name="Binder M."/>
            <person name="Bloem J."/>
            <person name="Labutti K."/>
            <person name="Salamov A."/>
            <person name="Andreopoulos B."/>
            <person name="Baker S.E."/>
            <person name="Barry K."/>
            <person name="Bills G."/>
            <person name="Bluhm B.H."/>
            <person name="Cannon C."/>
            <person name="Castanera R."/>
            <person name="Culley D.E."/>
            <person name="Daum C."/>
            <person name="Ezra D."/>
            <person name="Gonzalez J.B."/>
            <person name="Henrissat B."/>
            <person name="Kuo A."/>
            <person name="Liang C."/>
            <person name="Lipzen A."/>
            <person name="Lutzoni F."/>
            <person name="Magnuson J."/>
            <person name="Mondo S."/>
            <person name="Nolan M."/>
            <person name="Ohm R."/>
            <person name="Pangilinan J."/>
            <person name="Park H.-J."/>
            <person name="Ramirez L."/>
            <person name="Alfaro M."/>
            <person name="Sun H."/>
            <person name="Tritt A."/>
            <person name="Yoshinaga Y."/>
            <person name="Zwiers L.-H."/>
            <person name="Turgeon B.G."/>
            <person name="Goodwin S.B."/>
            <person name="Spatafora J.W."/>
            <person name="Crous P.W."/>
            <person name="Grigoriev I.V."/>
        </authorList>
    </citation>
    <scope>NUCLEOTIDE SEQUENCE</scope>
    <source>
        <strain evidence="2 4">CBS 781.70</strain>
    </source>
</reference>
<dbReference type="Proteomes" id="UP000504638">
    <property type="component" value="Unplaced"/>
</dbReference>
<gene>
    <name evidence="2 4" type="ORF">P152DRAFT_450923</name>
</gene>
<evidence type="ECO:0000313" key="2">
    <source>
        <dbReference type="EMBL" id="KAF1810546.1"/>
    </source>
</evidence>
<sequence length="407" mass="44206">MNNEYDSGEEAAVETLLGMAHTRDQSNRNIPPSSPRHSESELESDIETDTPYSRRRRLRRRQMRVGFADPLHQDTPDNVVQARLAPAVGRRPIKKATKSNSKGSSTSDNGRAASSKTTKSAKTTKRAGPTKAKPVAAAKKRKQTKAVSFPPSTPTPARGRTFIISDNDDSSDGQDEVDSTDGVVELPRKRLKRGSGLANVQGFGTGSQPGISSPIASPAANSASQSTNKIYNLFGKTMKNILTLIPYLDGLALPKKMTAASLVDINREKILEVAQSIAKSQAMKRFEPLVYHHETKASFSAAMIDSRTKPVVENDIDLSTDNDAKEFRAVLHYQYHELNLQNLKITIEVKYGTTFEPLPTPVPIPRQSTTAASSGSTLSLAHPLTPAVQAITTANTDKSRKSPYGDI</sequence>
<protein>
    <submittedName>
        <fullName evidence="2 4">Uncharacterized protein</fullName>
    </submittedName>
</protein>
<accession>A0A6G1FXZ7</accession>
<evidence type="ECO:0000313" key="4">
    <source>
        <dbReference type="RefSeq" id="XP_033532177.1"/>
    </source>
</evidence>
<reference evidence="4" key="3">
    <citation type="submission" date="2025-04" db="UniProtKB">
        <authorList>
            <consortium name="RefSeq"/>
        </authorList>
    </citation>
    <scope>IDENTIFICATION</scope>
    <source>
        <strain evidence="4">CBS 781.70</strain>
    </source>
</reference>
<proteinExistence type="predicted"/>
<dbReference type="RefSeq" id="XP_033532177.1">
    <property type="nucleotide sequence ID" value="XM_033678196.1"/>
</dbReference>
<feature type="compositionally biased region" description="Basic residues" evidence="1">
    <location>
        <begin position="53"/>
        <end position="63"/>
    </location>
</feature>
<feature type="compositionally biased region" description="Low complexity" evidence="1">
    <location>
        <begin position="206"/>
        <end position="222"/>
    </location>
</feature>
<feature type="compositionally biased region" description="Low complexity" evidence="1">
    <location>
        <begin position="111"/>
        <end position="137"/>
    </location>
</feature>
<feature type="compositionally biased region" description="Polar residues" evidence="1">
    <location>
        <begin position="98"/>
        <end position="109"/>
    </location>
</feature>
<organism evidence="2">
    <name type="scientific">Eremomyces bilateralis CBS 781.70</name>
    <dbReference type="NCBI Taxonomy" id="1392243"/>
    <lineage>
        <taxon>Eukaryota</taxon>
        <taxon>Fungi</taxon>
        <taxon>Dikarya</taxon>
        <taxon>Ascomycota</taxon>
        <taxon>Pezizomycotina</taxon>
        <taxon>Dothideomycetes</taxon>
        <taxon>Dothideomycetes incertae sedis</taxon>
        <taxon>Eremomycetales</taxon>
        <taxon>Eremomycetaceae</taxon>
        <taxon>Eremomyces</taxon>
    </lineage>
</organism>
<evidence type="ECO:0000313" key="3">
    <source>
        <dbReference type="Proteomes" id="UP000504638"/>
    </source>
</evidence>
<reference evidence="4" key="2">
    <citation type="submission" date="2020-04" db="EMBL/GenBank/DDBJ databases">
        <authorList>
            <consortium name="NCBI Genome Project"/>
        </authorList>
    </citation>
    <scope>NUCLEOTIDE SEQUENCE</scope>
    <source>
        <strain evidence="4">CBS 781.70</strain>
    </source>
</reference>
<dbReference type="AlphaFoldDB" id="A0A6G1FXZ7"/>
<feature type="compositionally biased region" description="Acidic residues" evidence="1">
    <location>
        <begin position="166"/>
        <end position="179"/>
    </location>
</feature>
<dbReference type="EMBL" id="ML975165">
    <property type="protein sequence ID" value="KAF1810546.1"/>
    <property type="molecule type" value="Genomic_DNA"/>
</dbReference>
<name>A0A6G1FXZ7_9PEZI</name>
<evidence type="ECO:0000256" key="1">
    <source>
        <dbReference type="SAM" id="MobiDB-lite"/>
    </source>
</evidence>
<dbReference type="GeneID" id="54418766"/>
<feature type="region of interest" description="Disordered" evidence="1">
    <location>
        <begin position="197"/>
        <end position="222"/>
    </location>
</feature>